<dbReference type="EMBL" id="JAVDQH010000003">
    <property type="protein sequence ID" value="MDR6242996.1"/>
    <property type="molecule type" value="Genomic_DNA"/>
</dbReference>
<evidence type="ECO:0000256" key="2">
    <source>
        <dbReference type="ARBA" id="ARBA00023015"/>
    </source>
</evidence>
<dbReference type="Gene3D" id="1.10.10.10">
    <property type="entry name" value="Winged helix-like DNA-binding domain superfamily/Winged helix DNA-binding domain"/>
    <property type="match status" value="1"/>
</dbReference>
<dbReference type="InterPro" id="IPR000847">
    <property type="entry name" value="LysR_HTH_N"/>
</dbReference>
<proteinExistence type="inferred from homology"/>
<dbReference type="CDD" id="cd05466">
    <property type="entry name" value="PBP2_LTTR_substrate"/>
    <property type="match status" value="1"/>
</dbReference>
<protein>
    <submittedName>
        <fullName evidence="6">DNA-binding transcriptional LysR family regulator</fullName>
    </submittedName>
</protein>
<gene>
    <name evidence="6" type="ORF">JOC58_000881</name>
</gene>
<reference evidence="6 7" key="1">
    <citation type="submission" date="2023-07" db="EMBL/GenBank/DDBJ databases">
        <title>Genomic Encyclopedia of Type Strains, Phase IV (KMG-IV): sequencing the most valuable type-strain genomes for metagenomic binning, comparative biology and taxonomic classification.</title>
        <authorList>
            <person name="Goeker M."/>
        </authorList>
    </citation>
    <scope>NUCLEOTIDE SEQUENCE [LARGE SCALE GENOMIC DNA]</scope>
    <source>
        <strain evidence="6 7">DSM 22170</strain>
    </source>
</reference>
<evidence type="ECO:0000256" key="3">
    <source>
        <dbReference type="ARBA" id="ARBA00023125"/>
    </source>
</evidence>
<dbReference type="PANTHER" id="PTHR30126">
    <property type="entry name" value="HTH-TYPE TRANSCRIPTIONAL REGULATOR"/>
    <property type="match status" value="1"/>
</dbReference>
<dbReference type="SUPFAM" id="SSF46785">
    <property type="entry name" value="Winged helix' DNA-binding domain"/>
    <property type="match status" value="1"/>
</dbReference>
<dbReference type="RefSeq" id="WP_188775532.1">
    <property type="nucleotide sequence ID" value="NZ_BMMB01000004.1"/>
</dbReference>
<comment type="caution">
    <text evidence="6">The sequence shown here is derived from an EMBL/GenBank/DDBJ whole genome shotgun (WGS) entry which is preliminary data.</text>
</comment>
<dbReference type="SUPFAM" id="SSF53850">
    <property type="entry name" value="Periplasmic binding protein-like II"/>
    <property type="match status" value="1"/>
</dbReference>
<evidence type="ECO:0000313" key="6">
    <source>
        <dbReference type="EMBL" id="MDR6242996.1"/>
    </source>
</evidence>
<evidence type="ECO:0000313" key="7">
    <source>
        <dbReference type="Proteomes" id="UP001185028"/>
    </source>
</evidence>
<comment type="similarity">
    <text evidence="1">Belongs to the LysR transcriptional regulatory family.</text>
</comment>
<dbReference type="GO" id="GO:0003677">
    <property type="term" value="F:DNA binding"/>
    <property type="evidence" value="ECO:0007669"/>
    <property type="project" value="UniProtKB-KW"/>
</dbReference>
<evidence type="ECO:0000259" key="5">
    <source>
        <dbReference type="PROSITE" id="PS50931"/>
    </source>
</evidence>
<feature type="domain" description="HTH lysR-type" evidence="5">
    <location>
        <begin position="10"/>
        <end position="62"/>
    </location>
</feature>
<organism evidence="6 7">
    <name type="scientific">Paenibacillus hunanensis</name>
    <dbReference type="NCBI Taxonomy" id="539262"/>
    <lineage>
        <taxon>Bacteria</taxon>
        <taxon>Bacillati</taxon>
        <taxon>Bacillota</taxon>
        <taxon>Bacilli</taxon>
        <taxon>Bacillales</taxon>
        <taxon>Paenibacillaceae</taxon>
        <taxon>Paenibacillus</taxon>
    </lineage>
</organism>
<dbReference type="Proteomes" id="UP001185028">
    <property type="component" value="Unassembled WGS sequence"/>
</dbReference>
<dbReference type="PANTHER" id="PTHR30126:SF100">
    <property type="entry name" value="LYSR-FAMILY TRANSCRIPTIONAL REGULATOR"/>
    <property type="match status" value="1"/>
</dbReference>
<keyword evidence="4" id="KW-0804">Transcription</keyword>
<dbReference type="InterPro" id="IPR036388">
    <property type="entry name" value="WH-like_DNA-bd_sf"/>
</dbReference>
<sequence>MLSQIEGKYMYTFLKVYEYRNISKASSVLGFSQSSVTNHIQLVEQMAGAKLFERMIHGVVPTEQGEIFAKHAYRFMKLAQEMNDEIQGIRSTIKVKALESFCVTQFSEPLVGFLEQHPRLEIELTTAFQQHIVDEVLQQKVDVGIVPFHPHIAKLKYTPIVQEKFVFVCSSAIAVDELMNNELRMIGFGNHCMYQSLTDKRLAELGKTHYRNITYTSLEMIKQTVLGGAGIALMPESAIKQELDTGRLQTIELGEPIWIEHGVIEHASAKRNANTALFKQYIVDYFEKEGGHVSIY</sequence>
<keyword evidence="2" id="KW-0805">Transcription regulation</keyword>
<dbReference type="Pfam" id="PF03466">
    <property type="entry name" value="LysR_substrate"/>
    <property type="match status" value="1"/>
</dbReference>
<dbReference type="Gene3D" id="3.40.190.10">
    <property type="entry name" value="Periplasmic binding protein-like II"/>
    <property type="match status" value="2"/>
</dbReference>
<dbReference type="PROSITE" id="PS50931">
    <property type="entry name" value="HTH_LYSR"/>
    <property type="match status" value="1"/>
</dbReference>
<keyword evidence="7" id="KW-1185">Reference proteome</keyword>
<evidence type="ECO:0000256" key="4">
    <source>
        <dbReference type="ARBA" id="ARBA00023163"/>
    </source>
</evidence>
<accession>A0ABU1IUQ3</accession>
<keyword evidence="3 6" id="KW-0238">DNA-binding</keyword>
<evidence type="ECO:0000256" key="1">
    <source>
        <dbReference type="ARBA" id="ARBA00009437"/>
    </source>
</evidence>
<dbReference type="Pfam" id="PF00126">
    <property type="entry name" value="HTH_1"/>
    <property type="match status" value="1"/>
</dbReference>
<dbReference type="InterPro" id="IPR036390">
    <property type="entry name" value="WH_DNA-bd_sf"/>
</dbReference>
<name>A0ABU1IUQ3_9BACL</name>
<dbReference type="InterPro" id="IPR005119">
    <property type="entry name" value="LysR_subst-bd"/>
</dbReference>